<dbReference type="PANTHER" id="PTHR43471">
    <property type="entry name" value="ABC TRANSPORTER PERMEASE"/>
    <property type="match status" value="1"/>
</dbReference>
<dbReference type="RefSeq" id="WP_221047058.1">
    <property type="nucleotide sequence ID" value="NZ_AP019782.1"/>
</dbReference>
<feature type="transmembrane region" description="Helical" evidence="1">
    <location>
        <begin position="62"/>
        <end position="86"/>
    </location>
</feature>
<gene>
    <name evidence="2" type="ORF">MoryE10_22150</name>
</gene>
<feature type="transmembrane region" description="Helical" evidence="1">
    <location>
        <begin position="226"/>
        <end position="244"/>
    </location>
</feature>
<feature type="transmembrane region" description="Helical" evidence="1">
    <location>
        <begin position="12"/>
        <end position="36"/>
    </location>
</feature>
<dbReference type="Pfam" id="PF12679">
    <property type="entry name" value="ABC2_membrane_2"/>
    <property type="match status" value="1"/>
</dbReference>
<keyword evidence="1" id="KW-0812">Transmembrane</keyword>
<keyword evidence="1" id="KW-0472">Membrane</keyword>
<keyword evidence="3" id="KW-1185">Reference proteome</keyword>
<keyword evidence="1" id="KW-1133">Transmembrane helix</keyword>
<accession>A0A8D5AKA9</accession>
<feature type="transmembrane region" description="Helical" evidence="1">
    <location>
        <begin position="113"/>
        <end position="136"/>
    </location>
</feature>
<organism evidence="2 3">
    <name type="scientific">Methylogaea oryzae</name>
    <dbReference type="NCBI Taxonomy" id="1295382"/>
    <lineage>
        <taxon>Bacteria</taxon>
        <taxon>Pseudomonadati</taxon>
        <taxon>Pseudomonadota</taxon>
        <taxon>Gammaproteobacteria</taxon>
        <taxon>Methylococcales</taxon>
        <taxon>Methylococcaceae</taxon>
        <taxon>Methylogaea</taxon>
    </lineage>
</organism>
<reference evidence="2" key="1">
    <citation type="submission" date="2019-06" db="EMBL/GenBank/DDBJ databases">
        <title>Complete genome sequence of Methylogaea oryzae strain JCM16910.</title>
        <authorList>
            <person name="Asakawa S."/>
        </authorList>
    </citation>
    <scope>NUCLEOTIDE SEQUENCE</scope>
    <source>
        <strain evidence="2">E10</strain>
    </source>
</reference>
<name>A0A8D5AKA9_9GAMM</name>
<protein>
    <submittedName>
        <fullName evidence="2">Membrane protein</fullName>
    </submittedName>
</protein>
<evidence type="ECO:0000313" key="2">
    <source>
        <dbReference type="EMBL" id="BBL71609.1"/>
    </source>
</evidence>
<sequence length="251" mass="27184">MSALVIAARELRGLFFSPLAWSILGVVQMILGFMFLSQLDYYMELQPRIAGMDGAPGVTDLIVAPLFGNAGVILLLVTPLITMRLISEERRNRTLSLLFSAPVSMADIILGKYLGTLAFLLIMVGMILLMPLSLLLGGGLDFGKLAACALALSLLLASFAAVGLYVSTLASQPTTAAVGSFGALLLLWIVDWNSNGGDKSDSVLHYLSLLRHYDGLLKGLVGTTDLIYFLLFIFTFLVLSIHRLDNDRLQK</sequence>
<feature type="transmembrane region" description="Helical" evidence="1">
    <location>
        <begin position="173"/>
        <end position="190"/>
    </location>
</feature>
<proteinExistence type="predicted"/>
<dbReference type="AlphaFoldDB" id="A0A8D5AKA9"/>
<evidence type="ECO:0000313" key="3">
    <source>
        <dbReference type="Proteomes" id="UP000824988"/>
    </source>
</evidence>
<feature type="transmembrane region" description="Helical" evidence="1">
    <location>
        <begin position="142"/>
        <end position="166"/>
    </location>
</feature>
<dbReference type="GO" id="GO:0005886">
    <property type="term" value="C:plasma membrane"/>
    <property type="evidence" value="ECO:0007669"/>
    <property type="project" value="UniProtKB-SubCell"/>
</dbReference>
<dbReference type="EMBL" id="AP019782">
    <property type="protein sequence ID" value="BBL71609.1"/>
    <property type="molecule type" value="Genomic_DNA"/>
</dbReference>
<evidence type="ECO:0000256" key="1">
    <source>
        <dbReference type="SAM" id="Phobius"/>
    </source>
</evidence>
<dbReference type="Proteomes" id="UP000824988">
    <property type="component" value="Chromosome"/>
</dbReference>
<dbReference type="GO" id="GO:0140359">
    <property type="term" value="F:ABC-type transporter activity"/>
    <property type="evidence" value="ECO:0007669"/>
    <property type="project" value="InterPro"/>
</dbReference>
<dbReference type="KEGG" id="moz:MoryE10_22150"/>